<comment type="caution">
    <text evidence="1">The sequence shown here is derived from an EMBL/GenBank/DDBJ whole genome shotgun (WGS) entry which is preliminary data.</text>
</comment>
<accession>A0ACB5TF06</accession>
<sequence>MSDAQALEVFRSSPVNQDMIHHLVTVCLQVLKCESTKCVQRQLPSPPNSPPIIKNRPLPSLMTFITKLVRYTNVYTGTLMATIVYLNRLKTRLPKDSQGLPDTRHRIFLACLIISSKYHNDSSPKNKHWTRYTDGLFKRDDVNLMERQLLMLLDWDLRIETDELTRVWKRFLDPIKSDLRKQSKMRKSSNKNMASCVSQEINSSPSSASNTLTATTAMVSNQLPTLLSVSNSNSYQNKLQIPQPQNYTHINSHSRSSSNHTSSSIYSSNSPSCMVASPLNSNNNNNISNAAPTIAKTPSDFYLTPSYTRSSSVLSMDSSYDSIHSRVSSVSSISSASSTNDLSRNNYKHHNQHQQQQKSYQSKHDIYKISAYCESSANILASTSSSSTNTGNYTVDPIINSVALKEEQELHNLIRQYCGNQA</sequence>
<reference evidence="1" key="1">
    <citation type="submission" date="2023-04" db="EMBL/GenBank/DDBJ databases">
        <title>Candida boidinii NBRC 1967.</title>
        <authorList>
            <person name="Ichikawa N."/>
            <person name="Sato H."/>
            <person name="Tonouchi N."/>
        </authorList>
    </citation>
    <scope>NUCLEOTIDE SEQUENCE</scope>
    <source>
        <strain evidence="1">NBRC 1967</strain>
    </source>
</reference>
<keyword evidence="2" id="KW-1185">Reference proteome</keyword>
<evidence type="ECO:0000313" key="2">
    <source>
        <dbReference type="Proteomes" id="UP001165101"/>
    </source>
</evidence>
<dbReference type="Proteomes" id="UP001165101">
    <property type="component" value="Unassembled WGS sequence"/>
</dbReference>
<proteinExistence type="predicted"/>
<organism evidence="1 2">
    <name type="scientific">Candida boidinii</name>
    <name type="common">Yeast</name>
    <dbReference type="NCBI Taxonomy" id="5477"/>
    <lineage>
        <taxon>Eukaryota</taxon>
        <taxon>Fungi</taxon>
        <taxon>Dikarya</taxon>
        <taxon>Ascomycota</taxon>
        <taxon>Saccharomycotina</taxon>
        <taxon>Pichiomycetes</taxon>
        <taxon>Pichiales</taxon>
        <taxon>Pichiaceae</taxon>
        <taxon>Ogataea</taxon>
        <taxon>Ogataea/Candida clade</taxon>
    </lineage>
</organism>
<protein>
    <submittedName>
        <fullName evidence="1">Unnamed protein product</fullName>
    </submittedName>
</protein>
<dbReference type="EMBL" id="BSXV01000116">
    <property type="protein sequence ID" value="GME87576.1"/>
    <property type="molecule type" value="Genomic_DNA"/>
</dbReference>
<evidence type="ECO:0000313" key="1">
    <source>
        <dbReference type="EMBL" id="GME87576.1"/>
    </source>
</evidence>
<name>A0ACB5TF06_CANBO</name>
<gene>
    <name evidence="1" type="ORF">Cboi01_000044700</name>
</gene>